<dbReference type="Gene3D" id="3.60.15.10">
    <property type="entry name" value="Ribonuclease Z/Hydroxyacylglutathione hydrolase-like"/>
    <property type="match status" value="1"/>
</dbReference>
<protein>
    <recommendedName>
        <fullName evidence="1">Metallo-beta-lactamase domain-containing protein</fullName>
    </recommendedName>
</protein>
<sequence length="300" mass="32931">MPLQFSVFFSERPGVSRTTPPGKEHLEWVPTTSTLIYGATDAVLVDTQLTERASQDLAKWVVEFGKKLTTIYITHGHGDHFFGTAALLHHYPDAKVVATPEVVAHVENQRSPAVLGTLWEKLFPGQLPSSLLTAAALSAGEDLTLEGERLVVVPTGHTDTDNTTTLWVPSIGLAVTGDAVYNNTHPYMRESASQEARREWIVALGRIAALQPINVVGGHSDPRRGFDPRSIQETKSYLHDLERLDHQTDNAVDLYHQMLELHPDRLNVGSLWGAASLLKQDAQVPAVKGGEVEDRKPDMG</sequence>
<organism evidence="2 3">
    <name type="scientific">Friedmanniomyces simplex</name>
    <dbReference type="NCBI Taxonomy" id="329884"/>
    <lineage>
        <taxon>Eukaryota</taxon>
        <taxon>Fungi</taxon>
        <taxon>Dikarya</taxon>
        <taxon>Ascomycota</taxon>
        <taxon>Pezizomycotina</taxon>
        <taxon>Dothideomycetes</taxon>
        <taxon>Dothideomycetidae</taxon>
        <taxon>Mycosphaerellales</taxon>
        <taxon>Teratosphaeriaceae</taxon>
        <taxon>Friedmanniomyces</taxon>
    </lineage>
</organism>
<dbReference type="SMART" id="SM00849">
    <property type="entry name" value="Lactamase_B"/>
    <property type="match status" value="1"/>
</dbReference>
<dbReference type="PANTHER" id="PTHR42951:SF14">
    <property type="entry name" value="METALLO-BETA-LACTAMASE SUPERFAMILY PROTEIN"/>
    <property type="match status" value="1"/>
</dbReference>
<evidence type="ECO:0000259" key="1">
    <source>
        <dbReference type="SMART" id="SM00849"/>
    </source>
</evidence>
<dbReference type="PANTHER" id="PTHR42951">
    <property type="entry name" value="METALLO-BETA-LACTAMASE DOMAIN-CONTAINING"/>
    <property type="match status" value="1"/>
</dbReference>
<gene>
    <name evidence="2" type="ORF">B0A55_12903</name>
</gene>
<dbReference type="AlphaFoldDB" id="A0A4U0WKG9"/>
<dbReference type="EMBL" id="NAJQ01001026">
    <property type="protein sequence ID" value="TKA62766.1"/>
    <property type="molecule type" value="Genomic_DNA"/>
</dbReference>
<dbReference type="InterPro" id="IPR036866">
    <property type="entry name" value="RibonucZ/Hydroxyglut_hydro"/>
</dbReference>
<dbReference type="OrthoDB" id="536211at2759"/>
<reference evidence="2 3" key="1">
    <citation type="submission" date="2017-03" db="EMBL/GenBank/DDBJ databases">
        <title>Genomes of endolithic fungi from Antarctica.</title>
        <authorList>
            <person name="Coleine C."/>
            <person name="Masonjones S."/>
            <person name="Stajich J.E."/>
        </authorList>
    </citation>
    <scope>NUCLEOTIDE SEQUENCE [LARGE SCALE GENOMIC DNA]</scope>
    <source>
        <strain evidence="2 3">CCFEE 5184</strain>
    </source>
</reference>
<evidence type="ECO:0000313" key="2">
    <source>
        <dbReference type="EMBL" id="TKA62766.1"/>
    </source>
</evidence>
<dbReference type="CDD" id="cd07739">
    <property type="entry name" value="metallo-hydrolase-like_MBL-fold"/>
    <property type="match status" value="1"/>
</dbReference>
<keyword evidence="3" id="KW-1185">Reference proteome</keyword>
<accession>A0A4U0WKG9</accession>
<dbReference type="SUPFAM" id="SSF56281">
    <property type="entry name" value="Metallo-hydrolase/oxidoreductase"/>
    <property type="match status" value="1"/>
</dbReference>
<feature type="domain" description="Metallo-beta-lactamase" evidence="1">
    <location>
        <begin position="30"/>
        <end position="219"/>
    </location>
</feature>
<dbReference type="Proteomes" id="UP000309340">
    <property type="component" value="Unassembled WGS sequence"/>
</dbReference>
<dbReference type="InterPro" id="IPR050855">
    <property type="entry name" value="NDM-1-like"/>
</dbReference>
<proteinExistence type="predicted"/>
<comment type="caution">
    <text evidence="2">The sequence shown here is derived from an EMBL/GenBank/DDBJ whole genome shotgun (WGS) entry which is preliminary data.</text>
</comment>
<evidence type="ECO:0000313" key="3">
    <source>
        <dbReference type="Proteomes" id="UP000309340"/>
    </source>
</evidence>
<name>A0A4U0WKG9_9PEZI</name>
<dbReference type="Pfam" id="PF00753">
    <property type="entry name" value="Lactamase_B"/>
    <property type="match status" value="1"/>
</dbReference>
<dbReference type="InterPro" id="IPR001279">
    <property type="entry name" value="Metallo-B-lactamas"/>
</dbReference>